<protein>
    <submittedName>
        <fullName evidence="1">Ribonuclease H-like domain-containing protein</fullName>
    </submittedName>
</protein>
<reference evidence="1" key="2">
    <citation type="submission" date="2022-01" db="EMBL/GenBank/DDBJ databases">
        <authorList>
            <person name="Yamashiro T."/>
            <person name="Shiraishi A."/>
            <person name="Satake H."/>
            <person name="Nakayama K."/>
        </authorList>
    </citation>
    <scope>NUCLEOTIDE SEQUENCE</scope>
</reference>
<dbReference type="PANTHER" id="PTHR11439">
    <property type="entry name" value="GAG-POL-RELATED RETROTRANSPOSON"/>
    <property type="match status" value="1"/>
</dbReference>
<evidence type="ECO:0000313" key="2">
    <source>
        <dbReference type="Proteomes" id="UP001151760"/>
    </source>
</evidence>
<dbReference type="PANTHER" id="PTHR11439:SF524">
    <property type="entry name" value="RNA-DIRECTED DNA POLYMERASE, PROTEIN KINASE RLK-PELLE-DLSV FAMILY"/>
    <property type="match status" value="1"/>
</dbReference>
<evidence type="ECO:0000313" key="1">
    <source>
        <dbReference type="EMBL" id="GJS69226.1"/>
    </source>
</evidence>
<gene>
    <name evidence="1" type="ORF">Tco_0702067</name>
</gene>
<dbReference type="CDD" id="cd09272">
    <property type="entry name" value="RNase_HI_RT_Ty1"/>
    <property type="match status" value="1"/>
</dbReference>
<dbReference type="EMBL" id="BQNB010009848">
    <property type="protein sequence ID" value="GJS69226.1"/>
    <property type="molecule type" value="Genomic_DNA"/>
</dbReference>
<reference evidence="1" key="1">
    <citation type="journal article" date="2022" name="Int. J. Mol. Sci.">
        <title>Draft Genome of Tanacetum Coccineum: Genomic Comparison of Closely Related Tanacetum-Family Plants.</title>
        <authorList>
            <person name="Yamashiro T."/>
            <person name="Shiraishi A."/>
            <person name="Nakayama K."/>
            <person name="Satake H."/>
        </authorList>
    </citation>
    <scope>NUCLEOTIDE SEQUENCE</scope>
</reference>
<proteinExistence type="predicted"/>
<comment type="caution">
    <text evidence="1">The sequence shown here is derived from an EMBL/GenBank/DDBJ whole genome shotgun (WGS) entry which is preliminary data.</text>
</comment>
<dbReference type="Proteomes" id="UP001151760">
    <property type="component" value="Unassembled WGS sequence"/>
</dbReference>
<name>A0ABQ4XWI8_9ASTR</name>
<keyword evidence="2" id="KW-1185">Reference proteome</keyword>
<organism evidence="1 2">
    <name type="scientific">Tanacetum coccineum</name>
    <dbReference type="NCBI Taxonomy" id="301880"/>
    <lineage>
        <taxon>Eukaryota</taxon>
        <taxon>Viridiplantae</taxon>
        <taxon>Streptophyta</taxon>
        <taxon>Embryophyta</taxon>
        <taxon>Tracheophyta</taxon>
        <taxon>Spermatophyta</taxon>
        <taxon>Magnoliopsida</taxon>
        <taxon>eudicotyledons</taxon>
        <taxon>Gunneridae</taxon>
        <taxon>Pentapetalae</taxon>
        <taxon>asterids</taxon>
        <taxon>campanulids</taxon>
        <taxon>Asterales</taxon>
        <taxon>Asteraceae</taxon>
        <taxon>Asteroideae</taxon>
        <taxon>Anthemideae</taxon>
        <taxon>Anthemidinae</taxon>
        <taxon>Tanacetum</taxon>
    </lineage>
</organism>
<sequence>MDKHSPCRYRLMRHLVPVVKTGLLFDKYVSLAISKHWPFNQLDVQECPFYNGSLSEDSNTSTTSWFPESATSNMLPSPEILFYGLKQAPWPGFRDLRLLCSGWVFFIVDVPLHSLQQTGGRTMLTCFFNVDDICSDPGTGMLNLKTGRTPSGGLQYLHLLPGLQFNVVQQSVSLCMNPPRAAVSSALKSIFYDADWAGCPTTRRSTSGYCVFLGNNLLSWSSKRQFTLSRSSAEAEYRGVANAVAETCPVTVIYYVNFKHL</sequence>
<accession>A0ABQ4XWI8</accession>